<keyword evidence="3" id="KW-1185">Reference proteome</keyword>
<evidence type="ECO:0000313" key="3">
    <source>
        <dbReference type="Proteomes" id="UP000092884"/>
    </source>
</evidence>
<feature type="signal peptide" evidence="1">
    <location>
        <begin position="1"/>
        <end position="30"/>
    </location>
</feature>
<dbReference type="STRING" id="222136.BBW65_00765"/>
<dbReference type="EMBL" id="CP016503">
    <property type="protein sequence ID" value="ANV97433.1"/>
    <property type="molecule type" value="Genomic_DNA"/>
</dbReference>
<organism evidence="2 3">
    <name type="scientific">Helicobacter enhydrae</name>
    <dbReference type="NCBI Taxonomy" id="222136"/>
    <lineage>
        <taxon>Bacteria</taxon>
        <taxon>Pseudomonadati</taxon>
        <taxon>Campylobacterota</taxon>
        <taxon>Epsilonproteobacteria</taxon>
        <taxon>Campylobacterales</taxon>
        <taxon>Helicobacteraceae</taxon>
        <taxon>Helicobacter</taxon>
    </lineage>
</organism>
<keyword evidence="1" id="KW-0732">Signal</keyword>
<evidence type="ECO:0000313" key="2">
    <source>
        <dbReference type="EMBL" id="ANV97433.1"/>
    </source>
</evidence>
<dbReference type="AlphaFoldDB" id="A0A1B1U3U7"/>
<dbReference type="RefSeq" id="WP_066338422.1">
    <property type="nucleotide sequence ID" value="NZ_CP016503.1"/>
</dbReference>
<name>A0A1B1U3U7_9HELI</name>
<accession>A0A1B1U3U7</accession>
<evidence type="ECO:0000256" key="1">
    <source>
        <dbReference type="SAM" id="SignalP"/>
    </source>
</evidence>
<dbReference type="Proteomes" id="UP000092884">
    <property type="component" value="Chromosome"/>
</dbReference>
<sequence>MFKTKNKMRGTFSSIAFVGGLLFSTTQLYARETPLNDCKRIAQERDAFVKNTQNQEIQDAYDVWENSLIQAKSVAENLKSKFQIANLAHFEKKFSKDPERAIMKAIARSYQEEIKCYESIAN</sequence>
<proteinExistence type="predicted"/>
<protein>
    <submittedName>
        <fullName evidence="2">Uncharacterized protein</fullName>
    </submittedName>
</protein>
<gene>
    <name evidence="2" type="ORF">BBW65_00765</name>
</gene>
<dbReference type="KEGG" id="het:BBW65_00765"/>
<reference evidence="3" key="1">
    <citation type="submission" date="2016-07" db="EMBL/GenBank/DDBJ databases">
        <authorList>
            <person name="Florea S."/>
            <person name="Webb J.S."/>
            <person name="Jaromczyk J."/>
            <person name="Schardl C.L."/>
        </authorList>
    </citation>
    <scope>NUCLEOTIDE SEQUENCE [LARGE SCALE GENOMIC DNA]</scope>
    <source>
        <strain evidence="3">MIT 01-6242</strain>
    </source>
</reference>
<feature type="chain" id="PRO_5008530151" evidence="1">
    <location>
        <begin position="31"/>
        <end position="122"/>
    </location>
</feature>